<dbReference type="EMBL" id="CP024307">
    <property type="protein sequence ID" value="AUX76292.1"/>
    <property type="molecule type" value="Genomic_DNA"/>
</dbReference>
<accession>A0A2L0H521</accession>
<evidence type="ECO:0000313" key="1">
    <source>
        <dbReference type="EMBL" id="AUX76292.1"/>
    </source>
</evidence>
<dbReference type="GO" id="GO:0004176">
    <property type="term" value="F:ATP-dependent peptidase activity"/>
    <property type="evidence" value="ECO:0007669"/>
    <property type="project" value="InterPro"/>
</dbReference>
<dbReference type="RefSeq" id="WP_104839144.1">
    <property type="nucleotide sequence ID" value="NZ_CP024307.1"/>
</dbReference>
<proteinExistence type="predicted"/>
<dbReference type="AlphaFoldDB" id="A0A2L0H521"/>
<reference evidence="1 2" key="1">
    <citation type="submission" date="2017-10" db="EMBL/GenBank/DDBJ databases">
        <title>Analysis of the genome sequences of Rhizobium populations associated to common bean (phaseolus vulgaris).</title>
        <authorList>
            <person name="Bustos P."/>
            <person name="Santamaria R.I."/>
            <person name="Miranda-Sanchez F."/>
            <person name="Perez-Carrascal O."/>
            <person name="Juarez S."/>
            <person name="Lozano L."/>
            <person name="Martinez-Flores I."/>
            <person name="Vinuesa P."/>
            <person name="Martinez-Romero E."/>
            <person name="Cevallos M.A."/>
            <person name="Romero D."/>
            <person name="Davila G."/>
            <person name="Gonzalez V."/>
        </authorList>
    </citation>
    <scope>NUCLEOTIDE SEQUENCE [LARGE SCALE GENOMIC DNA]</scope>
    <source>
        <strain evidence="1 2">NXT3</strain>
    </source>
</reference>
<dbReference type="GO" id="GO:0006508">
    <property type="term" value="P:proteolysis"/>
    <property type="evidence" value="ECO:0007669"/>
    <property type="project" value="InterPro"/>
</dbReference>
<dbReference type="InterPro" id="IPR037219">
    <property type="entry name" value="Peptidase_M41-like"/>
</dbReference>
<dbReference type="GO" id="GO:0004222">
    <property type="term" value="F:metalloendopeptidase activity"/>
    <property type="evidence" value="ECO:0007669"/>
    <property type="project" value="InterPro"/>
</dbReference>
<name>A0A2L0H521_RHIFR</name>
<dbReference type="Proteomes" id="UP000239340">
    <property type="component" value="Chromosome"/>
</dbReference>
<evidence type="ECO:0000313" key="2">
    <source>
        <dbReference type="Proteomes" id="UP000239340"/>
    </source>
</evidence>
<dbReference type="SUPFAM" id="SSF140990">
    <property type="entry name" value="FtsH protease domain-like"/>
    <property type="match status" value="1"/>
</dbReference>
<organism evidence="1 2">
    <name type="scientific">Rhizobium fredii</name>
    <name type="common">Sinorhizobium fredii</name>
    <dbReference type="NCBI Taxonomy" id="380"/>
    <lineage>
        <taxon>Bacteria</taxon>
        <taxon>Pseudomonadati</taxon>
        <taxon>Pseudomonadota</taxon>
        <taxon>Alphaproteobacteria</taxon>
        <taxon>Hyphomicrobiales</taxon>
        <taxon>Rhizobiaceae</taxon>
        <taxon>Sinorhizobium/Ensifer group</taxon>
        <taxon>Sinorhizobium</taxon>
    </lineage>
</organism>
<evidence type="ECO:0008006" key="3">
    <source>
        <dbReference type="Google" id="ProtNLM"/>
    </source>
</evidence>
<sequence length="147" mass="15665">MTKPTPSEIALHEAAHVLAAIRNGIGVLHVSLDVGEVILEPPGDSLEQGHHYSAVAAGYAIVALAGRAAAPETGLSEADQLLLQHALFLASLADPPDEMCHAFSTLAEHFVLKHRDEIEHLAGVLDRRRAMTGAELAEIFRRCGGHD</sequence>
<protein>
    <recommendedName>
        <fullName evidence="3">Peptidase M41 domain-containing protein</fullName>
    </recommendedName>
</protein>
<gene>
    <name evidence="1" type="ORF">NXT3_CH01720</name>
</gene>
<dbReference type="GO" id="GO:0005524">
    <property type="term" value="F:ATP binding"/>
    <property type="evidence" value="ECO:0007669"/>
    <property type="project" value="InterPro"/>
</dbReference>